<dbReference type="PANTHER" id="PTHR33908:SF11">
    <property type="entry name" value="MEMBRANE PROTEIN"/>
    <property type="match status" value="1"/>
</dbReference>
<evidence type="ECO:0000256" key="4">
    <source>
        <dbReference type="ARBA" id="ARBA00022679"/>
    </source>
</evidence>
<dbReference type="GO" id="GO:0005886">
    <property type="term" value="C:plasma membrane"/>
    <property type="evidence" value="ECO:0007669"/>
    <property type="project" value="UniProtKB-SubCell"/>
</dbReference>
<dbReference type="AlphaFoldDB" id="A0A850DV49"/>
<feature type="transmembrane region" description="Helical" evidence="9">
    <location>
        <begin position="96"/>
        <end position="116"/>
    </location>
</feature>
<dbReference type="GO" id="GO:0016763">
    <property type="term" value="F:pentosyltransferase activity"/>
    <property type="evidence" value="ECO:0007669"/>
    <property type="project" value="TreeGrafter"/>
</dbReference>
<evidence type="ECO:0000256" key="3">
    <source>
        <dbReference type="ARBA" id="ARBA00022676"/>
    </source>
</evidence>
<evidence type="ECO:0000313" key="10">
    <source>
        <dbReference type="EMBL" id="NUU28040.1"/>
    </source>
</evidence>
<feature type="transmembrane region" description="Helical" evidence="9">
    <location>
        <begin position="148"/>
        <end position="164"/>
    </location>
</feature>
<reference evidence="10 11" key="1">
    <citation type="submission" date="2020-05" db="EMBL/GenBank/DDBJ databases">
        <title>Genome Sequencing of Type Strains.</title>
        <authorList>
            <person name="Lemaire J.F."/>
            <person name="Inderbitzin P."/>
            <person name="Gregorio O.A."/>
            <person name="Collins S.B."/>
            <person name="Wespe N."/>
            <person name="Knight-Connoni V."/>
        </authorList>
    </citation>
    <scope>NUCLEOTIDE SEQUENCE [LARGE SCALE GENOMIC DNA]</scope>
    <source>
        <strain evidence="10 11">DSM 20512</strain>
    </source>
</reference>
<feature type="region of interest" description="Disordered" evidence="8">
    <location>
        <begin position="282"/>
        <end position="335"/>
    </location>
</feature>
<evidence type="ECO:0000256" key="8">
    <source>
        <dbReference type="SAM" id="MobiDB-lite"/>
    </source>
</evidence>
<feature type="transmembrane region" description="Helical" evidence="9">
    <location>
        <begin position="21"/>
        <end position="41"/>
    </location>
</feature>
<sequence>MPRTPTTPGTRAARPLHVLRGSLVLGVSVALSVVLVALVVAQQRLQVTAGDGISYLSIAQQYAEGDVGNAVNAYWSPMVSWLAAPLIASGVGLEDAAGVVSCVAAALVVGISAWLVWSETRRVLPAFVAVVVLTPVVMQAAPPRTPDLLVVAWVIGFLWALRTADRALSGSGRARVATAALLGVVVALGYFVKLYVLPVAVVSVVGWLLVRWWSGRRQGDGRPRVRRPWVTPVVVVLGFAVVAGPWVGALSAKYDGLVLGSSFGVNFGNKFSTTTNADGWPFLPVPPNPAATTPNEDFTPDVYRQGPFDRPTDTPAPGSSDPGAETGATSDATSDRSLAGKARYYVAQRLEAFPFYVRKISDANVATLPVGFLLAVALVVGAVRFRRSPFVVLSGVVGLVYFAGYAAITSSSSAGGNVRYYWPLFPVAVVVATTLLPRVWRSAARRGVVARVAVALAVVALAVSSFAQNVLGAQAPFVASTADAVALPVLHPTGMPPVRQLAEDVAASGALPDDARVIGSNTRTTASLALLLGAHAYGRSGQGYDVDSADQRALFSQVGIEYFLQYDDAGQPERDYSAAGTRVASFVAVVPCVDDTRGGGASPCRVDVVRLDP</sequence>
<keyword evidence="3" id="KW-0328">Glycosyltransferase</keyword>
<dbReference type="PANTHER" id="PTHR33908">
    <property type="entry name" value="MANNOSYLTRANSFERASE YKCB-RELATED"/>
    <property type="match status" value="1"/>
</dbReference>
<evidence type="ECO:0000256" key="1">
    <source>
        <dbReference type="ARBA" id="ARBA00004651"/>
    </source>
</evidence>
<comment type="caution">
    <text evidence="10">The sequence shown here is derived from an EMBL/GenBank/DDBJ whole genome shotgun (WGS) entry which is preliminary data.</text>
</comment>
<feature type="transmembrane region" description="Helical" evidence="9">
    <location>
        <begin position="448"/>
        <end position="467"/>
    </location>
</feature>
<evidence type="ECO:0000313" key="11">
    <source>
        <dbReference type="Proteomes" id="UP000539146"/>
    </source>
</evidence>
<keyword evidence="2" id="KW-1003">Cell membrane</keyword>
<protein>
    <recommendedName>
        <fullName evidence="12">Glycosyltransferase RgtA/B/C/D-like domain-containing protein</fullName>
    </recommendedName>
</protein>
<organism evidence="10 11">
    <name type="scientific">Curtobacterium citreum</name>
    <dbReference type="NCBI Taxonomy" id="2036"/>
    <lineage>
        <taxon>Bacteria</taxon>
        <taxon>Bacillati</taxon>
        <taxon>Actinomycetota</taxon>
        <taxon>Actinomycetes</taxon>
        <taxon>Micrococcales</taxon>
        <taxon>Microbacteriaceae</taxon>
        <taxon>Curtobacterium</taxon>
    </lineage>
</organism>
<evidence type="ECO:0008006" key="12">
    <source>
        <dbReference type="Google" id="ProtNLM"/>
    </source>
</evidence>
<feature type="transmembrane region" description="Helical" evidence="9">
    <location>
        <begin position="176"/>
        <end position="192"/>
    </location>
</feature>
<keyword evidence="4" id="KW-0808">Transferase</keyword>
<feature type="transmembrane region" description="Helical" evidence="9">
    <location>
        <begin position="198"/>
        <end position="215"/>
    </location>
</feature>
<accession>A0A850DV49</accession>
<feature type="transmembrane region" description="Helical" evidence="9">
    <location>
        <begin position="363"/>
        <end position="383"/>
    </location>
</feature>
<gene>
    <name evidence="10" type="ORF">HP467_07930</name>
</gene>
<feature type="transmembrane region" description="Helical" evidence="9">
    <location>
        <begin position="227"/>
        <end position="247"/>
    </location>
</feature>
<evidence type="ECO:0000256" key="7">
    <source>
        <dbReference type="ARBA" id="ARBA00023136"/>
    </source>
</evidence>
<feature type="transmembrane region" description="Helical" evidence="9">
    <location>
        <begin position="420"/>
        <end position="436"/>
    </location>
</feature>
<feature type="transmembrane region" description="Helical" evidence="9">
    <location>
        <begin position="123"/>
        <end position="142"/>
    </location>
</feature>
<proteinExistence type="predicted"/>
<name>A0A850DV49_9MICO</name>
<dbReference type="RefSeq" id="WP_175325850.1">
    <property type="nucleotide sequence ID" value="NZ_BAAAWP010000001.1"/>
</dbReference>
<keyword evidence="7 9" id="KW-0472">Membrane</keyword>
<feature type="transmembrane region" description="Helical" evidence="9">
    <location>
        <begin position="390"/>
        <end position="408"/>
    </location>
</feature>
<evidence type="ECO:0000256" key="9">
    <source>
        <dbReference type="SAM" id="Phobius"/>
    </source>
</evidence>
<dbReference type="InterPro" id="IPR050297">
    <property type="entry name" value="LipidA_mod_glycosyltrf_83"/>
</dbReference>
<evidence type="ECO:0000256" key="2">
    <source>
        <dbReference type="ARBA" id="ARBA00022475"/>
    </source>
</evidence>
<keyword evidence="5 9" id="KW-0812">Transmembrane</keyword>
<dbReference type="EMBL" id="JABMCG010000097">
    <property type="protein sequence ID" value="NUU28040.1"/>
    <property type="molecule type" value="Genomic_DNA"/>
</dbReference>
<evidence type="ECO:0000256" key="5">
    <source>
        <dbReference type="ARBA" id="ARBA00022692"/>
    </source>
</evidence>
<comment type="subcellular location">
    <subcellularLocation>
        <location evidence="1">Cell membrane</location>
        <topology evidence="1">Multi-pass membrane protein</topology>
    </subcellularLocation>
</comment>
<dbReference type="GO" id="GO:0009103">
    <property type="term" value="P:lipopolysaccharide biosynthetic process"/>
    <property type="evidence" value="ECO:0007669"/>
    <property type="project" value="UniProtKB-ARBA"/>
</dbReference>
<evidence type="ECO:0000256" key="6">
    <source>
        <dbReference type="ARBA" id="ARBA00022989"/>
    </source>
</evidence>
<dbReference type="Proteomes" id="UP000539146">
    <property type="component" value="Unassembled WGS sequence"/>
</dbReference>
<keyword evidence="6 9" id="KW-1133">Transmembrane helix</keyword>